<accession>A0A1A0CBL3</accession>
<sequence length="71" mass="8396">MIMRRKRMDRKRRRSRSNDITALEFFPEYNRKLIGCGSGIWEKVMSYLSRCPYPAPSADKQRATEQILLDG</sequence>
<comment type="caution">
    <text evidence="1">The sequence shown here is derived from an EMBL/GenBank/DDBJ whole genome shotgun (WGS) entry which is preliminary data.</text>
</comment>
<gene>
    <name evidence="1" type="ORF">SRCM100623_02879</name>
</gene>
<dbReference type="EMBL" id="LYUD01000165">
    <property type="protein sequence ID" value="OAZ60011.1"/>
    <property type="molecule type" value="Genomic_DNA"/>
</dbReference>
<proteinExistence type="predicted"/>
<dbReference type="Proteomes" id="UP000093796">
    <property type="component" value="Unassembled WGS sequence"/>
</dbReference>
<evidence type="ECO:0000313" key="1">
    <source>
        <dbReference type="EMBL" id="OAZ60011.1"/>
    </source>
</evidence>
<protein>
    <recommendedName>
        <fullName evidence="3">Transposase</fullName>
    </recommendedName>
</protein>
<name>A0A1A0CBL3_ACEPA</name>
<evidence type="ECO:0000313" key="2">
    <source>
        <dbReference type="Proteomes" id="UP000093796"/>
    </source>
</evidence>
<dbReference type="AlphaFoldDB" id="A0A1A0CBL3"/>
<evidence type="ECO:0008006" key="3">
    <source>
        <dbReference type="Google" id="ProtNLM"/>
    </source>
</evidence>
<organism evidence="1 2">
    <name type="scientific">Acetobacter pasteurianus</name>
    <name type="common">Acetobacter turbidans</name>
    <dbReference type="NCBI Taxonomy" id="438"/>
    <lineage>
        <taxon>Bacteria</taxon>
        <taxon>Pseudomonadati</taxon>
        <taxon>Pseudomonadota</taxon>
        <taxon>Alphaproteobacteria</taxon>
        <taxon>Acetobacterales</taxon>
        <taxon>Acetobacteraceae</taxon>
        <taxon>Acetobacter</taxon>
    </lineage>
</organism>
<reference evidence="1 2" key="1">
    <citation type="submission" date="2016-05" db="EMBL/GenBank/DDBJ databases">
        <title>Genome sequencing of Acetobacter pasteurianus strain SRCM100623.</title>
        <authorList>
            <person name="Song Y.R."/>
        </authorList>
    </citation>
    <scope>NUCLEOTIDE SEQUENCE [LARGE SCALE GENOMIC DNA]</scope>
    <source>
        <strain evidence="1 2">SRCM100623</strain>
    </source>
</reference>